<dbReference type="AlphaFoldDB" id="A0A852SQS0"/>
<dbReference type="InterPro" id="IPR050595">
    <property type="entry name" value="Bact_response_regulator"/>
</dbReference>
<dbReference type="PANTHER" id="PTHR44591:SF3">
    <property type="entry name" value="RESPONSE REGULATORY DOMAIN-CONTAINING PROTEIN"/>
    <property type="match status" value="1"/>
</dbReference>
<reference evidence="4 5" key="1">
    <citation type="submission" date="2020-07" db="EMBL/GenBank/DDBJ databases">
        <title>Sequencing the genomes of 1000 actinobacteria strains.</title>
        <authorList>
            <person name="Klenk H.-P."/>
        </authorList>
    </citation>
    <scope>NUCLEOTIDE SEQUENCE [LARGE SCALE GENOMIC DNA]</scope>
    <source>
        <strain evidence="4 5">DSM 26474</strain>
    </source>
</reference>
<gene>
    <name evidence="4" type="ORF">BJ984_002355</name>
</gene>
<accession>A0A852SQS0</accession>
<dbReference type="InterPro" id="IPR001789">
    <property type="entry name" value="Sig_transdc_resp-reg_receiver"/>
</dbReference>
<evidence type="ECO:0000256" key="1">
    <source>
        <dbReference type="ARBA" id="ARBA00022553"/>
    </source>
</evidence>
<dbReference type="SMART" id="SM00448">
    <property type="entry name" value="REC"/>
    <property type="match status" value="1"/>
</dbReference>
<evidence type="ECO:0000313" key="4">
    <source>
        <dbReference type="EMBL" id="NYD71197.1"/>
    </source>
</evidence>
<name>A0A852SQS0_9MICO</name>
<dbReference type="RefSeq" id="WP_179548202.1">
    <property type="nucleotide sequence ID" value="NZ_BSEW01000002.1"/>
</dbReference>
<dbReference type="PANTHER" id="PTHR44591">
    <property type="entry name" value="STRESS RESPONSE REGULATOR PROTEIN 1"/>
    <property type="match status" value="1"/>
</dbReference>
<proteinExistence type="predicted"/>
<evidence type="ECO:0000256" key="2">
    <source>
        <dbReference type="PROSITE-ProRule" id="PRU00169"/>
    </source>
</evidence>
<dbReference type="Proteomes" id="UP000549913">
    <property type="component" value="Unassembled WGS sequence"/>
</dbReference>
<evidence type="ECO:0000259" key="3">
    <source>
        <dbReference type="PROSITE" id="PS50110"/>
    </source>
</evidence>
<dbReference type="EMBL" id="JACCBM010000001">
    <property type="protein sequence ID" value="NYD71197.1"/>
    <property type="molecule type" value="Genomic_DNA"/>
</dbReference>
<protein>
    <submittedName>
        <fullName evidence="4">CheY-like chemotaxis protein</fullName>
    </submittedName>
</protein>
<dbReference type="InterPro" id="IPR011006">
    <property type="entry name" value="CheY-like_superfamily"/>
</dbReference>
<dbReference type="PROSITE" id="PS50110">
    <property type="entry name" value="RESPONSE_REGULATORY"/>
    <property type="match status" value="1"/>
</dbReference>
<keyword evidence="5" id="KW-1185">Reference proteome</keyword>
<dbReference type="SUPFAM" id="SSF52172">
    <property type="entry name" value="CheY-like"/>
    <property type="match status" value="1"/>
</dbReference>
<dbReference type="Gene3D" id="3.40.50.2300">
    <property type="match status" value="1"/>
</dbReference>
<sequence length="137" mass="14531">MTPSPAPVTGRTALVVDDSADQGDLLRLHLERLGYEVVLVVTAEAAIESYRRLAPAVAIIDLMLPGIDGWQLVRTMKQEVPDCVLVVTSVLGLEEFPIVDGVLPKPFTAADVARTLALLFPAASATGETDHDGGQGR</sequence>
<dbReference type="Pfam" id="PF00072">
    <property type="entry name" value="Response_reg"/>
    <property type="match status" value="1"/>
</dbReference>
<dbReference type="GO" id="GO:0000160">
    <property type="term" value="P:phosphorelay signal transduction system"/>
    <property type="evidence" value="ECO:0007669"/>
    <property type="project" value="InterPro"/>
</dbReference>
<evidence type="ECO:0000313" key="5">
    <source>
        <dbReference type="Proteomes" id="UP000549913"/>
    </source>
</evidence>
<comment type="caution">
    <text evidence="4">The sequence shown here is derived from an EMBL/GenBank/DDBJ whole genome shotgun (WGS) entry which is preliminary data.</text>
</comment>
<organism evidence="4 5">
    <name type="scientific">Herbiconiux flava</name>
    <dbReference type="NCBI Taxonomy" id="881268"/>
    <lineage>
        <taxon>Bacteria</taxon>
        <taxon>Bacillati</taxon>
        <taxon>Actinomycetota</taxon>
        <taxon>Actinomycetes</taxon>
        <taxon>Micrococcales</taxon>
        <taxon>Microbacteriaceae</taxon>
        <taxon>Herbiconiux</taxon>
    </lineage>
</organism>
<keyword evidence="1 2" id="KW-0597">Phosphoprotein</keyword>
<feature type="domain" description="Response regulatory" evidence="3">
    <location>
        <begin position="12"/>
        <end position="120"/>
    </location>
</feature>
<feature type="modified residue" description="4-aspartylphosphate" evidence="2">
    <location>
        <position position="61"/>
    </location>
</feature>